<protein>
    <submittedName>
        <fullName evidence="5">Class I SAM-dependent methyltransferase</fullName>
    </submittedName>
</protein>
<dbReference type="GO" id="GO:0008168">
    <property type="term" value="F:methyltransferase activity"/>
    <property type="evidence" value="ECO:0007669"/>
    <property type="project" value="UniProtKB-KW"/>
</dbReference>
<evidence type="ECO:0000256" key="2">
    <source>
        <dbReference type="ARBA" id="ARBA00022679"/>
    </source>
</evidence>
<dbReference type="Pfam" id="PF13649">
    <property type="entry name" value="Methyltransf_25"/>
    <property type="match status" value="1"/>
</dbReference>
<evidence type="ECO:0000259" key="4">
    <source>
        <dbReference type="Pfam" id="PF13649"/>
    </source>
</evidence>
<dbReference type="SUPFAM" id="SSF53335">
    <property type="entry name" value="S-adenosyl-L-methionine-dependent methyltransferases"/>
    <property type="match status" value="1"/>
</dbReference>
<name>A0ABT0J9H6_9MICO</name>
<proteinExistence type="predicted"/>
<comment type="caution">
    <text evidence="5">The sequence shown here is derived from an EMBL/GenBank/DDBJ whole genome shotgun (WGS) entry which is preliminary data.</text>
</comment>
<keyword evidence="6" id="KW-1185">Reference proteome</keyword>
<gene>
    <name evidence="5" type="ORF">M1843_20545</name>
</gene>
<organism evidence="5 6">
    <name type="scientific">Isoptericola peretonis</name>
    <dbReference type="NCBI Taxonomy" id="2918523"/>
    <lineage>
        <taxon>Bacteria</taxon>
        <taxon>Bacillati</taxon>
        <taxon>Actinomycetota</taxon>
        <taxon>Actinomycetes</taxon>
        <taxon>Micrococcales</taxon>
        <taxon>Promicromonosporaceae</taxon>
        <taxon>Isoptericola</taxon>
    </lineage>
</organism>
<dbReference type="PANTHER" id="PTHR43464">
    <property type="entry name" value="METHYLTRANSFERASE"/>
    <property type="match status" value="1"/>
</dbReference>
<evidence type="ECO:0000256" key="1">
    <source>
        <dbReference type="ARBA" id="ARBA00022603"/>
    </source>
</evidence>
<reference evidence="5 6" key="1">
    <citation type="submission" date="2022-02" db="EMBL/GenBank/DDBJ databases">
        <title>The car tank lid bacteriome: a reservoir of bacteria with potential in bioremediation of fuel.</title>
        <authorList>
            <person name="Vidal-Verdu A."/>
            <person name="Gomez-Martinez D."/>
            <person name="Latorre-Perez A."/>
            <person name="Pereto J."/>
            <person name="Porcar M."/>
        </authorList>
    </citation>
    <scope>NUCLEOTIDE SEQUENCE [LARGE SCALE GENOMIC DNA]</scope>
    <source>
        <strain evidence="5 6">4D.3</strain>
    </source>
</reference>
<dbReference type="RefSeq" id="WP_416345995.1">
    <property type="nucleotide sequence ID" value="NZ_JALQCY010000009.1"/>
</dbReference>
<dbReference type="GO" id="GO:0032259">
    <property type="term" value="P:methylation"/>
    <property type="evidence" value="ECO:0007669"/>
    <property type="project" value="UniProtKB-KW"/>
</dbReference>
<dbReference type="InterPro" id="IPR041698">
    <property type="entry name" value="Methyltransf_25"/>
</dbReference>
<feature type="domain" description="Methyltransferase" evidence="4">
    <location>
        <begin position="40"/>
        <end position="132"/>
    </location>
</feature>
<dbReference type="PANTHER" id="PTHR43464:SF19">
    <property type="entry name" value="UBIQUINONE BIOSYNTHESIS O-METHYLTRANSFERASE, MITOCHONDRIAL"/>
    <property type="match status" value="1"/>
</dbReference>
<dbReference type="Proteomes" id="UP001651050">
    <property type="component" value="Unassembled WGS sequence"/>
</dbReference>
<keyword evidence="2" id="KW-0808">Transferase</keyword>
<keyword evidence="3" id="KW-0949">S-adenosyl-L-methionine</keyword>
<evidence type="ECO:0000256" key="3">
    <source>
        <dbReference type="ARBA" id="ARBA00022691"/>
    </source>
</evidence>
<keyword evidence="1 5" id="KW-0489">Methyltransferase</keyword>
<dbReference type="EMBL" id="JALQCY010000009">
    <property type="protein sequence ID" value="MCK9796139.1"/>
    <property type="molecule type" value="Genomic_DNA"/>
</dbReference>
<evidence type="ECO:0000313" key="5">
    <source>
        <dbReference type="EMBL" id="MCK9796139.1"/>
    </source>
</evidence>
<sequence>MPDLLFADPTLARLYDPRDPDRGDLDAYLALAHELGARSVLDVGCGTGTFAVLLASAGLDVVGVDPAAASLDVARGKPDAGRVRWLLGDATTLPPLQVDLATMTGNVAQVFLTDDAWAATLGGVRAALAPGGHLVLETRDPARRAWEGWTRERTFARTDVPGLGVVESWTDVTEVSEPFVTFHDTFVLPDGRELHSDSTLRFRGHDEVEASLAAAGYTVEQVRDAPDRPGLERVFVARAGRG</sequence>
<accession>A0ABT0J9H6</accession>
<evidence type="ECO:0000313" key="6">
    <source>
        <dbReference type="Proteomes" id="UP001651050"/>
    </source>
</evidence>
<dbReference type="Gene3D" id="3.40.50.150">
    <property type="entry name" value="Vaccinia Virus protein VP39"/>
    <property type="match status" value="1"/>
</dbReference>
<dbReference type="InterPro" id="IPR029063">
    <property type="entry name" value="SAM-dependent_MTases_sf"/>
</dbReference>
<dbReference type="CDD" id="cd02440">
    <property type="entry name" value="AdoMet_MTases"/>
    <property type="match status" value="1"/>
</dbReference>